<dbReference type="Proteomes" id="UP000479000">
    <property type="component" value="Unassembled WGS sequence"/>
</dbReference>
<proteinExistence type="predicted"/>
<keyword evidence="3" id="KW-1185">Reference proteome</keyword>
<protein>
    <submittedName>
        <fullName evidence="1">Uncharacterized protein</fullName>
    </submittedName>
</protein>
<accession>A0A6H5GYS5</accession>
<evidence type="ECO:0000313" key="1">
    <source>
        <dbReference type="EMBL" id="CAB0008209.1"/>
    </source>
</evidence>
<dbReference type="EMBL" id="CADCXU010020257">
    <property type="protein sequence ID" value="CAB0008209.1"/>
    <property type="molecule type" value="Genomic_DNA"/>
</dbReference>
<name>A0A6H5GYS5_9HEMI</name>
<gene>
    <name evidence="1" type="ORF">NTEN_LOCUS13455</name>
    <name evidence="2" type="ORF">NTEN_LOCUS13457</name>
</gene>
<evidence type="ECO:0000313" key="2">
    <source>
        <dbReference type="EMBL" id="CAB0008211.1"/>
    </source>
</evidence>
<sequence>MDGLSVIFGQHRQPPASWLSHGQNRAETIVHGPRHYPSILMGSHQICYRPGHTLHCKIPLR</sequence>
<dbReference type="AlphaFoldDB" id="A0A6H5GYS5"/>
<organism evidence="1 3">
    <name type="scientific">Nesidiocoris tenuis</name>
    <dbReference type="NCBI Taxonomy" id="355587"/>
    <lineage>
        <taxon>Eukaryota</taxon>
        <taxon>Metazoa</taxon>
        <taxon>Ecdysozoa</taxon>
        <taxon>Arthropoda</taxon>
        <taxon>Hexapoda</taxon>
        <taxon>Insecta</taxon>
        <taxon>Pterygota</taxon>
        <taxon>Neoptera</taxon>
        <taxon>Paraneoptera</taxon>
        <taxon>Hemiptera</taxon>
        <taxon>Heteroptera</taxon>
        <taxon>Panheteroptera</taxon>
        <taxon>Cimicomorpha</taxon>
        <taxon>Miridae</taxon>
        <taxon>Dicyphina</taxon>
        <taxon>Nesidiocoris</taxon>
    </lineage>
</organism>
<dbReference type="EMBL" id="CADCXU010020259">
    <property type="protein sequence ID" value="CAB0008211.1"/>
    <property type="molecule type" value="Genomic_DNA"/>
</dbReference>
<evidence type="ECO:0000313" key="3">
    <source>
        <dbReference type="Proteomes" id="UP000479000"/>
    </source>
</evidence>
<feature type="non-terminal residue" evidence="1">
    <location>
        <position position="61"/>
    </location>
</feature>
<reference evidence="1 3" key="1">
    <citation type="submission" date="2020-02" db="EMBL/GenBank/DDBJ databases">
        <authorList>
            <person name="Ferguson B K."/>
        </authorList>
    </citation>
    <scope>NUCLEOTIDE SEQUENCE [LARGE SCALE GENOMIC DNA]</scope>
</reference>